<evidence type="ECO:0000313" key="3">
    <source>
        <dbReference type="Proteomes" id="UP000823388"/>
    </source>
</evidence>
<feature type="region of interest" description="Disordered" evidence="1">
    <location>
        <begin position="44"/>
        <end position="194"/>
    </location>
</feature>
<gene>
    <name evidence="2" type="ORF">PVAP13_5NG208343</name>
</gene>
<dbReference type="AlphaFoldDB" id="A0A8T0RSR4"/>
<evidence type="ECO:0000256" key="1">
    <source>
        <dbReference type="SAM" id="MobiDB-lite"/>
    </source>
</evidence>
<comment type="caution">
    <text evidence="2">The sequence shown here is derived from an EMBL/GenBank/DDBJ whole genome shotgun (WGS) entry which is preliminary data.</text>
</comment>
<feature type="compositionally biased region" description="Polar residues" evidence="1">
    <location>
        <begin position="118"/>
        <end position="133"/>
    </location>
</feature>
<dbReference type="EMBL" id="CM029046">
    <property type="protein sequence ID" value="KAG2588165.1"/>
    <property type="molecule type" value="Genomic_DNA"/>
</dbReference>
<proteinExistence type="predicted"/>
<feature type="compositionally biased region" description="Low complexity" evidence="1">
    <location>
        <begin position="134"/>
        <end position="152"/>
    </location>
</feature>
<evidence type="ECO:0000313" key="2">
    <source>
        <dbReference type="EMBL" id="KAG2588165.1"/>
    </source>
</evidence>
<name>A0A8T0RSR4_PANVG</name>
<accession>A0A8T0RSR4</accession>
<feature type="compositionally biased region" description="Pro residues" evidence="1">
    <location>
        <begin position="104"/>
        <end position="114"/>
    </location>
</feature>
<protein>
    <submittedName>
        <fullName evidence="2">Uncharacterized protein</fullName>
    </submittedName>
</protein>
<sequence>MNLENTFLGPRSIQVCHFRSKTPLTSVDCLRGLSIRIQRGHWQPCVPRRPAKPLATAPASCSAPLRRTPAPLPPAPADLGSPPSSPLSQCGARRRAAYGLRVGGPPPPRVPSPMPATIDSSSPMKHSSIPRTHSSAPVAPALAARSAAPAAHRAARPPTPPCVDPASESEHEGEKGASQRGSQRPRWIGCGGPRRQSTLVRCILDLK</sequence>
<reference evidence="2" key="1">
    <citation type="submission" date="2020-05" db="EMBL/GenBank/DDBJ databases">
        <title>WGS assembly of Panicum virgatum.</title>
        <authorList>
            <person name="Lovell J.T."/>
            <person name="Jenkins J."/>
            <person name="Shu S."/>
            <person name="Juenger T.E."/>
            <person name="Schmutz J."/>
        </authorList>
    </citation>
    <scope>NUCLEOTIDE SEQUENCE</scope>
    <source>
        <strain evidence="2">AP13</strain>
    </source>
</reference>
<feature type="compositionally biased region" description="Basic and acidic residues" evidence="1">
    <location>
        <begin position="168"/>
        <end position="177"/>
    </location>
</feature>
<keyword evidence="3" id="KW-1185">Reference proteome</keyword>
<feature type="compositionally biased region" description="Low complexity" evidence="1">
    <location>
        <begin position="77"/>
        <end position="88"/>
    </location>
</feature>
<dbReference type="Proteomes" id="UP000823388">
    <property type="component" value="Chromosome 5N"/>
</dbReference>
<organism evidence="2 3">
    <name type="scientific">Panicum virgatum</name>
    <name type="common">Blackwell switchgrass</name>
    <dbReference type="NCBI Taxonomy" id="38727"/>
    <lineage>
        <taxon>Eukaryota</taxon>
        <taxon>Viridiplantae</taxon>
        <taxon>Streptophyta</taxon>
        <taxon>Embryophyta</taxon>
        <taxon>Tracheophyta</taxon>
        <taxon>Spermatophyta</taxon>
        <taxon>Magnoliopsida</taxon>
        <taxon>Liliopsida</taxon>
        <taxon>Poales</taxon>
        <taxon>Poaceae</taxon>
        <taxon>PACMAD clade</taxon>
        <taxon>Panicoideae</taxon>
        <taxon>Panicodae</taxon>
        <taxon>Paniceae</taxon>
        <taxon>Panicinae</taxon>
        <taxon>Panicum</taxon>
        <taxon>Panicum sect. Hiantes</taxon>
    </lineage>
</organism>